<evidence type="ECO:0000313" key="11">
    <source>
        <dbReference type="EMBL" id="GHJ86636.1"/>
    </source>
</evidence>
<keyword evidence="4 9" id="KW-0698">rRNA processing</keyword>
<feature type="region of interest" description="Disordered" evidence="10">
    <location>
        <begin position="414"/>
        <end position="469"/>
    </location>
</feature>
<feature type="compositionally biased region" description="Basic and acidic residues" evidence="10">
    <location>
        <begin position="414"/>
        <end position="427"/>
    </location>
</feature>
<organism evidence="11 12">
    <name type="scientific">Naganishia liquefaciens</name>
    <dbReference type="NCBI Taxonomy" id="104408"/>
    <lineage>
        <taxon>Eukaryota</taxon>
        <taxon>Fungi</taxon>
        <taxon>Dikarya</taxon>
        <taxon>Basidiomycota</taxon>
        <taxon>Agaricomycotina</taxon>
        <taxon>Tremellomycetes</taxon>
        <taxon>Filobasidiales</taxon>
        <taxon>Filobasidiaceae</taxon>
        <taxon>Naganishia</taxon>
    </lineage>
</organism>
<dbReference type="GO" id="GO:0030686">
    <property type="term" value="C:90S preribosome"/>
    <property type="evidence" value="ECO:0007669"/>
    <property type="project" value="TreeGrafter"/>
</dbReference>
<dbReference type="PANTHER" id="PTHR21738:SF0">
    <property type="entry name" value="RIBOSOMAL RNA PROCESSING PROTEIN 36 HOMOLOG"/>
    <property type="match status" value="1"/>
</dbReference>
<feature type="region of interest" description="Disordered" evidence="10">
    <location>
        <begin position="1"/>
        <end position="175"/>
    </location>
</feature>
<keyword evidence="5" id="KW-0175">Coiled coil</keyword>
<feature type="compositionally biased region" description="Acidic residues" evidence="10">
    <location>
        <begin position="57"/>
        <end position="70"/>
    </location>
</feature>
<dbReference type="InterPro" id="IPR009292">
    <property type="entry name" value="RRP36"/>
</dbReference>
<evidence type="ECO:0000256" key="6">
    <source>
        <dbReference type="ARBA" id="ARBA00023242"/>
    </source>
</evidence>
<feature type="region of interest" description="Disordered" evidence="10">
    <location>
        <begin position="189"/>
        <end position="300"/>
    </location>
</feature>
<evidence type="ECO:0000256" key="2">
    <source>
        <dbReference type="ARBA" id="ARBA00009418"/>
    </source>
</evidence>
<keyword evidence="12" id="KW-1185">Reference proteome</keyword>
<dbReference type="AlphaFoldDB" id="A0A8H3YGF7"/>
<evidence type="ECO:0000256" key="4">
    <source>
        <dbReference type="ARBA" id="ARBA00022552"/>
    </source>
</evidence>
<comment type="subunit">
    <text evidence="9">Associates with 90S and pre-40S pre-ribosomal particles.</text>
</comment>
<feature type="compositionally biased region" description="Basic and acidic residues" evidence="10">
    <location>
        <begin position="277"/>
        <end position="290"/>
    </location>
</feature>
<dbReference type="GO" id="GO:0005730">
    <property type="term" value="C:nucleolus"/>
    <property type="evidence" value="ECO:0007669"/>
    <property type="project" value="UniProtKB-SubCell"/>
</dbReference>
<dbReference type="GO" id="GO:0000462">
    <property type="term" value="P:maturation of SSU-rRNA from tricistronic rRNA transcript (SSU-rRNA, 5.8S rRNA, LSU-rRNA)"/>
    <property type="evidence" value="ECO:0007669"/>
    <property type="project" value="TreeGrafter"/>
</dbReference>
<dbReference type="Proteomes" id="UP000620104">
    <property type="component" value="Unassembled WGS sequence"/>
</dbReference>
<comment type="caution">
    <text evidence="11">The sequence shown here is derived from an EMBL/GenBank/DDBJ whole genome shotgun (WGS) entry which is preliminary data.</text>
</comment>
<comment type="function">
    <text evidence="8 9">Component of the 90S pre-ribosome involved in the maturation of rRNAs. Required for early cleavages of the pre-RNAs in the 40S ribosomal subunit maturation pathway.</text>
</comment>
<feature type="compositionally biased region" description="Basic and acidic residues" evidence="10">
    <location>
        <begin position="231"/>
        <end position="253"/>
    </location>
</feature>
<evidence type="ECO:0000256" key="10">
    <source>
        <dbReference type="SAM" id="MobiDB-lite"/>
    </source>
</evidence>
<evidence type="ECO:0000256" key="7">
    <source>
        <dbReference type="ARBA" id="ARBA00023274"/>
    </source>
</evidence>
<sequence length="469" mass="53888">MPHRTIKGKTTRKQQLPMPRDSDDSEVDEFETERRQRGMYDDSDEEFDGDLPKEYSDDSENGDEGSEAESSEMARQRWQGWQADELDGQEEEFTEESDGDEEEGSEDDSAEEGPRRKSRSDQDRLASLRKDLEQVPLAELLKAQRKLKVKQSDGSDSEEEHATASANSGPSKNRVEAIKRQLLLLQQKKGKALNVAVPRVHEGHYESDEGDDTRDPRDGGEGSRNNLWQVRNERKEDRAREREQEEKRMQEREKRKRDGKHAPMVMSAKKPVTRRRQVVELEKTERRDPRFGSLSAGVQDPNLTAQSYSFVSGMMSEEYQNMRAALREALKRERSAPWAEQEQRRAEREEIEVHLAKARSRYERYQREQREKKVLQEVKKEERAKQAEGKGEWHMKRADKKDLLLKARFKALEEEGGKRKVKKAIEKKQKKIAGKEKKSRPFARGQGGGGGGGGGGGDAGGDRKRRRVG</sequence>
<keyword evidence="6 9" id="KW-0539">Nucleus</keyword>
<keyword evidence="7 9" id="KW-0687">Ribonucleoprotein</keyword>
<protein>
    <recommendedName>
        <fullName evidence="9">rRNA biogenesis protein RRP36</fullName>
    </recommendedName>
</protein>
<proteinExistence type="inferred from homology"/>
<comment type="similarity">
    <text evidence="2 9">Belongs to the RRP36 family.</text>
</comment>
<feature type="compositionally biased region" description="Basic and acidic residues" evidence="10">
    <location>
        <begin position="199"/>
        <end position="221"/>
    </location>
</feature>
<name>A0A8H3YGF7_9TREE</name>
<evidence type="ECO:0000256" key="5">
    <source>
        <dbReference type="ARBA" id="ARBA00023054"/>
    </source>
</evidence>
<reference evidence="11" key="1">
    <citation type="submission" date="2020-07" db="EMBL/GenBank/DDBJ databases">
        <title>Draft Genome Sequence of a Deep-Sea Yeast, Naganishia (Cryptococcus) liquefaciens strain N6.</title>
        <authorList>
            <person name="Han Y.W."/>
            <person name="Kajitani R."/>
            <person name="Morimoto H."/>
            <person name="Parhat M."/>
            <person name="Tsubouchi H."/>
            <person name="Bakenova O."/>
            <person name="Ogata M."/>
            <person name="Argunhan B."/>
            <person name="Aoki R."/>
            <person name="Kajiwara S."/>
            <person name="Itoh T."/>
            <person name="Iwasaki H."/>
        </authorList>
    </citation>
    <scope>NUCLEOTIDE SEQUENCE</scope>
    <source>
        <strain evidence="11">N6</strain>
    </source>
</reference>
<feature type="compositionally biased region" description="Basic residues" evidence="10">
    <location>
        <begin position="1"/>
        <end position="12"/>
    </location>
</feature>
<dbReference type="Pfam" id="PF06102">
    <property type="entry name" value="RRP36"/>
    <property type="match status" value="1"/>
</dbReference>
<comment type="subcellular location">
    <subcellularLocation>
        <location evidence="1 9">Nucleus</location>
        <location evidence="1 9">Nucleolus</location>
    </subcellularLocation>
</comment>
<dbReference type="EMBL" id="BLZA01000019">
    <property type="protein sequence ID" value="GHJ86636.1"/>
    <property type="molecule type" value="Genomic_DNA"/>
</dbReference>
<evidence type="ECO:0000256" key="1">
    <source>
        <dbReference type="ARBA" id="ARBA00004604"/>
    </source>
</evidence>
<feature type="compositionally biased region" description="Acidic residues" evidence="10">
    <location>
        <begin position="84"/>
        <end position="111"/>
    </location>
</feature>
<feature type="region of interest" description="Disordered" evidence="10">
    <location>
        <begin position="378"/>
        <end position="399"/>
    </location>
</feature>
<dbReference type="OrthoDB" id="448446at2759"/>
<evidence type="ECO:0000256" key="3">
    <source>
        <dbReference type="ARBA" id="ARBA00022517"/>
    </source>
</evidence>
<accession>A0A8H3YGF7</accession>
<feature type="compositionally biased region" description="Basic and acidic residues" evidence="10">
    <location>
        <begin position="112"/>
        <end position="133"/>
    </location>
</feature>
<dbReference type="PANTHER" id="PTHR21738">
    <property type="entry name" value="RIBOSOMAL RNA PROCESSING PROTEIN 36 HOMOLOG"/>
    <property type="match status" value="1"/>
</dbReference>
<evidence type="ECO:0000256" key="9">
    <source>
        <dbReference type="RuleBase" id="RU368027"/>
    </source>
</evidence>
<evidence type="ECO:0000313" key="12">
    <source>
        <dbReference type="Proteomes" id="UP000620104"/>
    </source>
</evidence>
<evidence type="ECO:0000256" key="8">
    <source>
        <dbReference type="ARBA" id="ARBA00025053"/>
    </source>
</evidence>
<feature type="compositionally biased region" description="Gly residues" evidence="10">
    <location>
        <begin position="445"/>
        <end position="459"/>
    </location>
</feature>
<keyword evidence="3 9" id="KW-0690">Ribosome biogenesis</keyword>
<feature type="compositionally biased region" description="Basic residues" evidence="10">
    <location>
        <begin position="428"/>
        <end position="441"/>
    </location>
</feature>
<gene>
    <name evidence="11" type="ORF">NliqN6_3038</name>
</gene>